<feature type="compositionally biased region" description="Polar residues" evidence="2">
    <location>
        <begin position="517"/>
        <end position="531"/>
    </location>
</feature>
<reference evidence="4 5" key="1">
    <citation type="submission" date="2015-12" db="EMBL/GenBank/DDBJ databases">
        <title>Draft genome sequence of Moniliophthora roreri, the causal agent of frosty pod rot of cacao.</title>
        <authorList>
            <person name="Aime M.C."/>
            <person name="Diaz-Valderrama J.R."/>
            <person name="Kijpornyongpan T."/>
            <person name="Phillips-Mora W."/>
        </authorList>
    </citation>
    <scope>NUCLEOTIDE SEQUENCE [LARGE SCALE GENOMIC DNA]</scope>
    <source>
        <strain evidence="4 5">MCA 2952</strain>
    </source>
</reference>
<dbReference type="Pfam" id="PF04739">
    <property type="entry name" value="AMPKBI"/>
    <property type="match status" value="1"/>
</dbReference>
<comment type="caution">
    <text evidence="4">The sequence shown here is derived from an EMBL/GenBank/DDBJ whole genome shotgun (WGS) entry which is preliminary data.</text>
</comment>
<feature type="compositionally biased region" description="Low complexity" evidence="2">
    <location>
        <begin position="371"/>
        <end position="396"/>
    </location>
</feature>
<accession>A0A0W0EWL0</accession>
<sequence length="718" mass="77423">MGNSPSSPANPTTRDPFNSYNPLNNPQHSRYGSRSGTASPVPGQPHPSMRNKKRSIDLPDLAGMISSSELIQQQYEVPYGGSRTASIPIPTGEEKVGRKVNPADYAVQPSSHMDHLNKTRGGSSGAQAQPTGPTRGRHKGRSAEPSSRVPSRARGSQYMHYIPSNLSSMTMPRPGAPPPSRAPSRAPSRTHTPPLPPEPHQTDSSVVDDFGEEVVHSSIPLGFYSDRFSDTAAIADTIGHIEFDAHVGLQELDVVEGTEGEPDRVQVEVSWHGDAGKNVFLCVAVGDSWDDRKPMEVDGFLQQPVFSSNSPATSPPTSAPTSAPTSPPGEEPADCSQRERRSGQLPECRNHKEEAPQRPRPTLLTRHNGLASTGSATTTAAASMAATPSVSTAPTTPSSPPGHTPNRPGLNLGLGLANTHSHPAATHLGRHKKPAMGLGYSFWSVSSTNDGDTIDAVVEQEKEKSHKASIRRKQSPPPTKMHLKVHYKPQWTDEIPLELIEAAQEEEAFLAHQTQIRRQMQNRGAQDTQHVSGFIPLPNIPPAPKLPRHLEKLILNSVNNPRATGSSSSGDRENRKKDRERRALTPSTSVNSPPNALPVTTASGTDVTSVHCRQQHHYRHHAPPPPVPERDPSYLPSTTMHPPMTAVTAVAISISNGPRISDDSAALIADDSSVLPVPPSHVVLHHLCTSAIKNGVLAVGETIRYRQKYVTTVYYKPT</sequence>
<feature type="compositionally biased region" description="Basic and acidic residues" evidence="2">
    <location>
        <begin position="570"/>
        <end position="583"/>
    </location>
</feature>
<dbReference type="SMART" id="SM01010">
    <property type="entry name" value="AMPKBI"/>
    <property type="match status" value="1"/>
</dbReference>
<feature type="region of interest" description="Disordered" evidence="2">
    <location>
        <begin position="517"/>
        <end position="603"/>
    </location>
</feature>
<dbReference type="InterPro" id="IPR037256">
    <property type="entry name" value="ASC_dom_sf"/>
</dbReference>
<dbReference type="SUPFAM" id="SSF160219">
    <property type="entry name" value="AMPKBI-like"/>
    <property type="match status" value="1"/>
</dbReference>
<protein>
    <recommendedName>
        <fullName evidence="3">Association with the SNF1 complex (ASC) domain-containing protein</fullName>
    </recommendedName>
</protein>
<name>A0A0W0EWL0_MONRR</name>
<evidence type="ECO:0000313" key="4">
    <source>
        <dbReference type="EMBL" id="KTB28438.1"/>
    </source>
</evidence>
<evidence type="ECO:0000259" key="3">
    <source>
        <dbReference type="SMART" id="SM01010"/>
    </source>
</evidence>
<feature type="compositionally biased region" description="Polar residues" evidence="2">
    <location>
        <begin position="585"/>
        <end position="603"/>
    </location>
</feature>
<dbReference type="EMBL" id="LATX01002477">
    <property type="protein sequence ID" value="KTB28438.1"/>
    <property type="molecule type" value="Genomic_DNA"/>
</dbReference>
<feature type="region of interest" description="Disordered" evidence="2">
    <location>
        <begin position="1"/>
        <end position="61"/>
    </location>
</feature>
<comment type="similarity">
    <text evidence="1">Belongs to the 5'-AMP-activated protein kinase beta subunit family.</text>
</comment>
<dbReference type="InterPro" id="IPR006828">
    <property type="entry name" value="ASC_dom"/>
</dbReference>
<feature type="region of interest" description="Disordered" evidence="2">
    <location>
        <begin position="304"/>
        <end position="411"/>
    </location>
</feature>
<feature type="compositionally biased region" description="Basic and acidic residues" evidence="2">
    <location>
        <begin position="336"/>
        <end position="357"/>
    </location>
</feature>
<dbReference type="Proteomes" id="UP000054988">
    <property type="component" value="Unassembled WGS sequence"/>
</dbReference>
<gene>
    <name evidence="4" type="ORF">WG66_18968</name>
</gene>
<dbReference type="AlphaFoldDB" id="A0A0W0EWL0"/>
<feature type="compositionally biased region" description="Polar residues" evidence="2">
    <location>
        <begin position="556"/>
        <end position="569"/>
    </location>
</feature>
<evidence type="ECO:0000256" key="2">
    <source>
        <dbReference type="SAM" id="MobiDB-lite"/>
    </source>
</evidence>
<proteinExistence type="inferred from homology"/>
<organism evidence="4 5">
    <name type="scientific">Moniliophthora roreri</name>
    <name type="common">Frosty pod rot fungus</name>
    <name type="synonym">Monilia roreri</name>
    <dbReference type="NCBI Taxonomy" id="221103"/>
    <lineage>
        <taxon>Eukaryota</taxon>
        <taxon>Fungi</taxon>
        <taxon>Dikarya</taxon>
        <taxon>Basidiomycota</taxon>
        <taxon>Agaricomycotina</taxon>
        <taxon>Agaricomycetes</taxon>
        <taxon>Agaricomycetidae</taxon>
        <taxon>Agaricales</taxon>
        <taxon>Marasmiineae</taxon>
        <taxon>Marasmiaceae</taxon>
        <taxon>Moniliophthora</taxon>
    </lineage>
</organism>
<evidence type="ECO:0000313" key="5">
    <source>
        <dbReference type="Proteomes" id="UP000054988"/>
    </source>
</evidence>
<dbReference type="GO" id="GO:0005737">
    <property type="term" value="C:cytoplasm"/>
    <property type="evidence" value="ECO:0007669"/>
    <property type="project" value="UniProtKB-ARBA"/>
</dbReference>
<feature type="region of interest" description="Disordered" evidence="2">
    <location>
        <begin position="461"/>
        <end position="482"/>
    </location>
</feature>
<feature type="compositionally biased region" description="Polar residues" evidence="2">
    <location>
        <begin position="1"/>
        <end position="38"/>
    </location>
</feature>
<evidence type="ECO:0000256" key="1">
    <source>
        <dbReference type="ARBA" id="ARBA00010926"/>
    </source>
</evidence>
<feature type="domain" description="Association with the SNF1 complex (ASC)" evidence="3">
    <location>
        <begin position="475"/>
        <end position="718"/>
    </location>
</feature>
<dbReference type="Gene3D" id="6.20.250.60">
    <property type="match status" value="1"/>
</dbReference>
<feature type="region of interest" description="Disordered" evidence="2">
    <location>
        <begin position="80"/>
        <end position="203"/>
    </location>
</feature>